<evidence type="ECO:0000313" key="1">
    <source>
        <dbReference type="EMBL" id="KAJ4449624.1"/>
    </source>
</evidence>
<evidence type="ECO:0000313" key="2">
    <source>
        <dbReference type="Proteomes" id="UP001148838"/>
    </source>
</evidence>
<proteinExistence type="predicted"/>
<dbReference type="Proteomes" id="UP001148838">
    <property type="component" value="Unassembled WGS sequence"/>
</dbReference>
<organism evidence="1 2">
    <name type="scientific">Periplaneta americana</name>
    <name type="common">American cockroach</name>
    <name type="synonym">Blatta americana</name>
    <dbReference type="NCBI Taxonomy" id="6978"/>
    <lineage>
        <taxon>Eukaryota</taxon>
        <taxon>Metazoa</taxon>
        <taxon>Ecdysozoa</taxon>
        <taxon>Arthropoda</taxon>
        <taxon>Hexapoda</taxon>
        <taxon>Insecta</taxon>
        <taxon>Pterygota</taxon>
        <taxon>Neoptera</taxon>
        <taxon>Polyneoptera</taxon>
        <taxon>Dictyoptera</taxon>
        <taxon>Blattodea</taxon>
        <taxon>Blattoidea</taxon>
        <taxon>Blattidae</taxon>
        <taxon>Blattinae</taxon>
        <taxon>Periplaneta</taxon>
    </lineage>
</organism>
<sequence length="189" mass="20557">MYLTVKIAGHIAKSKKDIVYSNISSVIRSLSHGPDIPVPVPSQSNALLSASSRNEIESPVDDTSEEQKLIPYAAILQLSGACVVCSIVLGTLPLISKGNGYHLPISSSRRQDLIWMRGIQALKRRGIIRVPIQFCPSISSYEWVSQPLASHPHGEAEVDDYPTRMEGSCGQHDDPPALIAGLRNEIFAT</sequence>
<gene>
    <name evidence="1" type="ORF">ANN_01027</name>
</gene>
<comment type="caution">
    <text evidence="1">The sequence shown here is derived from an EMBL/GenBank/DDBJ whole genome shotgun (WGS) entry which is preliminary data.</text>
</comment>
<dbReference type="EMBL" id="JAJSOF020000003">
    <property type="protein sequence ID" value="KAJ4449624.1"/>
    <property type="molecule type" value="Genomic_DNA"/>
</dbReference>
<reference evidence="1 2" key="1">
    <citation type="journal article" date="2022" name="Allergy">
        <title>Genome assembly and annotation of Periplaneta americana reveal a comprehensive cockroach allergen profile.</title>
        <authorList>
            <person name="Wang L."/>
            <person name="Xiong Q."/>
            <person name="Saelim N."/>
            <person name="Wang L."/>
            <person name="Nong W."/>
            <person name="Wan A.T."/>
            <person name="Shi M."/>
            <person name="Liu X."/>
            <person name="Cao Q."/>
            <person name="Hui J.H.L."/>
            <person name="Sookrung N."/>
            <person name="Leung T.F."/>
            <person name="Tungtrongchitr A."/>
            <person name="Tsui S.K.W."/>
        </authorList>
    </citation>
    <scope>NUCLEOTIDE SEQUENCE [LARGE SCALE GENOMIC DNA]</scope>
    <source>
        <strain evidence="1">PWHHKU_190912</strain>
    </source>
</reference>
<protein>
    <submittedName>
        <fullName evidence="1">Uncharacterized protein</fullName>
    </submittedName>
</protein>
<name>A0ABQ8TSK0_PERAM</name>
<accession>A0ABQ8TSK0</accession>
<keyword evidence="2" id="KW-1185">Reference proteome</keyword>